<organism evidence="1 2">
    <name type="scientific">Chitinophaga oryziterrae</name>
    <dbReference type="NCBI Taxonomy" id="1031224"/>
    <lineage>
        <taxon>Bacteria</taxon>
        <taxon>Pseudomonadati</taxon>
        <taxon>Bacteroidota</taxon>
        <taxon>Chitinophagia</taxon>
        <taxon>Chitinophagales</taxon>
        <taxon>Chitinophagaceae</taxon>
        <taxon>Chitinophaga</taxon>
    </lineage>
</organism>
<dbReference type="OrthoDB" id="2942778at2"/>
<reference evidence="1 2" key="1">
    <citation type="submission" date="2019-12" db="EMBL/GenBank/DDBJ databases">
        <title>The draft genomic sequence of strain Chitinophaga oryziterrae JCM 16595.</title>
        <authorList>
            <person name="Zhang X."/>
        </authorList>
    </citation>
    <scope>NUCLEOTIDE SEQUENCE [LARGE SCALE GENOMIC DNA]</scope>
    <source>
        <strain evidence="1 2">JCM 16595</strain>
    </source>
</reference>
<keyword evidence="2" id="KW-1185">Reference proteome</keyword>
<dbReference type="Proteomes" id="UP000468388">
    <property type="component" value="Unassembled WGS sequence"/>
</dbReference>
<evidence type="ECO:0000313" key="2">
    <source>
        <dbReference type="Proteomes" id="UP000468388"/>
    </source>
</evidence>
<gene>
    <name evidence="1" type="ORF">GO495_31465</name>
</gene>
<evidence type="ECO:0000313" key="1">
    <source>
        <dbReference type="EMBL" id="MVT45149.1"/>
    </source>
</evidence>
<sequence length="117" mass="13498">MNTEEFILTIKKVVEDTTISNLLEELDETTLPSEKLKRMSLLYNKLSLEDREVLKEIITESAQSALFGFFCVLDGVRAIEDGPDKGRLELWYKNDNDGQAHILNNQDVEFMHDIYNS</sequence>
<protein>
    <submittedName>
        <fullName evidence="1">Uncharacterized protein</fullName>
    </submittedName>
</protein>
<dbReference type="RefSeq" id="WP_157303935.1">
    <property type="nucleotide sequence ID" value="NZ_BAAAZB010000033.1"/>
</dbReference>
<comment type="caution">
    <text evidence="1">The sequence shown here is derived from an EMBL/GenBank/DDBJ whole genome shotgun (WGS) entry which is preliminary data.</text>
</comment>
<dbReference type="EMBL" id="WRXO01000017">
    <property type="protein sequence ID" value="MVT45149.1"/>
    <property type="molecule type" value="Genomic_DNA"/>
</dbReference>
<accession>A0A6N8JL59</accession>
<proteinExistence type="predicted"/>
<name>A0A6N8JL59_9BACT</name>
<dbReference type="AlphaFoldDB" id="A0A6N8JL59"/>